<accession>A0A6L7GLD2</accession>
<dbReference type="AlphaFoldDB" id="A0A6L7GLD2"/>
<dbReference type="PANTHER" id="PTHR34047:SF8">
    <property type="entry name" value="PROTEIN YKFC"/>
    <property type="match status" value="1"/>
</dbReference>
<dbReference type="InterPro" id="IPR043502">
    <property type="entry name" value="DNA/RNA_pol_sf"/>
</dbReference>
<dbReference type="RefSeq" id="WP_160900395.1">
    <property type="nucleotide sequence ID" value="NZ_CP102850.1"/>
</dbReference>
<keyword evidence="3" id="KW-1185">Reference proteome</keyword>
<keyword evidence="2" id="KW-0808">Transferase</keyword>
<proteinExistence type="predicted"/>
<sequence length="479" mass="55351">MNIGAALEKPYTASQRVLRMQTKLHRWAAADSGRRFEDLYNLVADPCFLAEAWRRVSENKGARTAGIDRRSVRSIEASSQGVIGFLEDLRAQIKAREFRPVPVRQVMIPKPGGKKRGLGIPTIADRVVQACLKLVLEPIFEADFSASSYGFRPKRRAQDAIADIWYHTSRGYEWVFEADITACFDEIDHSALLDKVRDRIVDRRILALIKKFLKAGILGEGQVTRYTHTGTPQGGILSPLLANIALSVLDDHIEDWWAAHTNATARFRHRQRGGATYRLVRYADDFVIMVFGTRDHADALWTSVSDLLAPMGLRLSPEKTKVVHINEGFDFLGFHIQRHTQRGSTRRYVYVYPSKKSLISIRRKLKDATKQITHDPPEQLFRRLSPMIRGWTQYFRHSSASKAFGQLRYYLWWRVWGWLRNKYPRTARRALFWRFNRTHWMENNGVRLFDPGSVRIQRYHYRGTKIPSPWDTTSHAATA</sequence>
<name>A0A6L7GLD2_9ACTN</name>
<dbReference type="InterPro" id="IPR000477">
    <property type="entry name" value="RT_dom"/>
</dbReference>
<protein>
    <submittedName>
        <fullName evidence="2">Group II intron reverse transcriptase/maturase</fullName>
        <ecNumber evidence="2">2.7.7.49</ecNumber>
    </submittedName>
</protein>
<feature type="domain" description="Reverse transcriptase" evidence="1">
    <location>
        <begin position="89"/>
        <end position="336"/>
    </location>
</feature>
<dbReference type="Pfam" id="PF00078">
    <property type="entry name" value="RVT_1"/>
    <property type="match status" value="1"/>
</dbReference>
<keyword evidence="2" id="KW-0548">Nucleotidyltransferase</keyword>
<dbReference type="EC" id="2.7.7.49" evidence="2"/>
<dbReference type="NCBIfam" id="TIGR04416">
    <property type="entry name" value="group_II_RT_mat"/>
    <property type="match status" value="1"/>
</dbReference>
<reference evidence="2 3" key="1">
    <citation type="submission" date="2019-11" db="EMBL/GenBank/DDBJ databases">
        <title>Gordonia sp. nov., a novel actinobacterium isolated from mangrove soil in Hainan.</title>
        <authorList>
            <person name="Huang X."/>
            <person name="Xie Y."/>
            <person name="Chu X."/>
            <person name="Xiao K."/>
        </authorList>
    </citation>
    <scope>NUCLEOTIDE SEQUENCE [LARGE SCALE GENOMIC DNA]</scope>
    <source>
        <strain evidence="2 3">HNM0687</strain>
    </source>
</reference>
<gene>
    <name evidence="2" type="primary">ltrA</name>
    <name evidence="2" type="ORF">GIY30_02435</name>
</gene>
<dbReference type="Proteomes" id="UP000475545">
    <property type="component" value="Unassembled WGS sequence"/>
</dbReference>
<organism evidence="2 3">
    <name type="scientific">Gordonia mangrovi</name>
    <dbReference type="NCBI Taxonomy" id="2665643"/>
    <lineage>
        <taxon>Bacteria</taxon>
        <taxon>Bacillati</taxon>
        <taxon>Actinomycetota</taxon>
        <taxon>Actinomycetes</taxon>
        <taxon>Mycobacteriales</taxon>
        <taxon>Gordoniaceae</taxon>
        <taxon>Gordonia</taxon>
    </lineage>
</organism>
<dbReference type="InterPro" id="IPR030931">
    <property type="entry name" value="Group_II_RT_mat"/>
</dbReference>
<dbReference type="Pfam" id="PF08388">
    <property type="entry name" value="GIIM"/>
    <property type="match status" value="1"/>
</dbReference>
<dbReference type="EMBL" id="WMBR01000001">
    <property type="protein sequence ID" value="MXP20227.1"/>
    <property type="molecule type" value="Genomic_DNA"/>
</dbReference>
<dbReference type="InterPro" id="IPR013597">
    <property type="entry name" value="Mat_intron_G2"/>
</dbReference>
<evidence type="ECO:0000313" key="2">
    <source>
        <dbReference type="EMBL" id="MXP20227.1"/>
    </source>
</evidence>
<dbReference type="PROSITE" id="PS50878">
    <property type="entry name" value="RT_POL"/>
    <property type="match status" value="1"/>
</dbReference>
<keyword evidence="2" id="KW-0695">RNA-directed DNA polymerase</keyword>
<dbReference type="CDD" id="cd01651">
    <property type="entry name" value="RT_G2_intron"/>
    <property type="match status" value="1"/>
</dbReference>
<dbReference type="PANTHER" id="PTHR34047">
    <property type="entry name" value="NUCLEAR INTRON MATURASE 1, MITOCHONDRIAL-RELATED"/>
    <property type="match status" value="1"/>
</dbReference>
<dbReference type="SUPFAM" id="SSF56672">
    <property type="entry name" value="DNA/RNA polymerases"/>
    <property type="match status" value="1"/>
</dbReference>
<evidence type="ECO:0000313" key="3">
    <source>
        <dbReference type="Proteomes" id="UP000475545"/>
    </source>
</evidence>
<evidence type="ECO:0000259" key="1">
    <source>
        <dbReference type="PROSITE" id="PS50878"/>
    </source>
</evidence>
<dbReference type="GO" id="GO:0003964">
    <property type="term" value="F:RNA-directed DNA polymerase activity"/>
    <property type="evidence" value="ECO:0007669"/>
    <property type="project" value="UniProtKB-KW"/>
</dbReference>
<dbReference type="InterPro" id="IPR051083">
    <property type="entry name" value="GrpII_Intron_Splice-Mob/Def"/>
</dbReference>
<comment type="caution">
    <text evidence="2">The sequence shown here is derived from an EMBL/GenBank/DDBJ whole genome shotgun (WGS) entry which is preliminary data.</text>
</comment>